<evidence type="ECO:0000313" key="3">
    <source>
        <dbReference type="EMBL" id="OAA60248.1"/>
    </source>
</evidence>
<evidence type="ECO:0000313" key="4">
    <source>
        <dbReference type="Proteomes" id="UP000076874"/>
    </source>
</evidence>
<dbReference type="InterPro" id="IPR008928">
    <property type="entry name" value="6-hairpin_glycosidase_sf"/>
</dbReference>
<dbReference type="PANTHER" id="PTHR42899">
    <property type="entry name" value="SPERMATOGENESIS-ASSOCIATED PROTEIN 20"/>
    <property type="match status" value="1"/>
</dbReference>
<dbReference type="AlphaFoldDB" id="A0A167T5E1"/>
<dbReference type="OrthoDB" id="1923667at2759"/>
<dbReference type="Pfam" id="PF03190">
    <property type="entry name" value="Thioredox_DsbH"/>
    <property type="match status" value="1"/>
</dbReference>
<feature type="domain" description="Spermatogenesis-associated protein 20-like TRX" evidence="2">
    <location>
        <begin position="51"/>
        <end position="219"/>
    </location>
</feature>
<keyword evidence="4" id="KW-1185">Reference proteome</keyword>
<comment type="caution">
    <text evidence="3">The sequence shown here is derived from an EMBL/GenBank/DDBJ whole genome shotgun (WGS) entry which is preliminary data.</text>
</comment>
<dbReference type="Proteomes" id="UP000076874">
    <property type="component" value="Unassembled WGS sequence"/>
</dbReference>
<evidence type="ECO:0000256" key="1">
    <source>
        <dbReference type="SAM" id="MobiDB-lite"/>
    </source>
</evidence>
<dbReference type="InterPro" id="IPR024705">
    <property type="entry name" value="Ssp411"/>
</dbReference>
<dbReference type="SUPFAM" id="SSF52833">
    <property type="entry name" value="Thioredoxin-like"/>
    <property type="match status" value="1"/>
</dbReference>
<feature type="compositionally biased region" description="Low complexity" evidence="1">
    <location>
        <begin position="1"/>
        <end position="30"/>
    </location>
</feature>
<reference evidence="3 4" key="1">
    <citation type="journal article" date="2016" name="Genome Biol. Evol.">
        <title>Divergent and convergent evolution of fungal pathogenicity.</title>
        <authorList>
            <person name="Shang Y."/>
            <person name="Xiao G."/>
            <person name="Zheng P."/>
            <person name="Cen K."/>
            <person name="Zhan S."/>
            <person name="Wang C."/>
        </authorList>
    </citation>
    <scope>NUCLEOTIDE SEQUENCE [LARGE SCALE GENOMIC DNA]</scope>
    <source>
        <strain evidence="3 4">RCEF 264</strain>
    </source>
</reference>
<dbReference type="PANTHER" id="PTHR42899:SF1">
    <property type="entry name" value="SPERMATOGENESIS-ASSOCIATED PROTEIN 20"/>
    <property type="match status" value="1"/>
</dbReference>
<dbReference type="Gene3D" id="3.40.30.10">
    <property type="entry name" value="Glutaredoxin"/>
    <property type="match status" value="1"/>
</dbReference>
<gene>
    <name evidence="3" type="ORF">SPI_05372</name>
</gene>
<proteinExistence type="predicted"/>
<protein>
    <submittedName>
        <fullName evidence="3">DUF255 domain containing protein</fullName>
    </submittedName>
</protein>
<dbReference type="CDD" id="cd02955">
    <property type="entry name" value="SSP411"/>
    <property type="match status" value="1"/>
</dbReference>
<name>A0A167T5E1_9HYPO</name>
<dbReference type="InterPro" id="IPR036249">
    <property type="entry name" value="Thioredoxin-like_sf"/>
</dbReference>
<dbReference type="PIRSF" id="PIRSF006402">
    <property type="entry name" value="UCP006402_thioredoxin"/>
    <property type="match status" value="1"/>
</dbReference>
<organism evidence="3 4">
    <name type="scientific">Niveomyces insectorum RCEF 264</name>
    <dbReference type="NCBI Taxonomy" id="1081102"/>
    <lineage>
        <taxon>Eukaryota</taxon>
        <taxon>Fungi</taxon>
        <taxon>Dikarya</taxon>
        <taxon>Ascomycota</taxon>
        <taxon>Pezizomycotina</taxon>
        <taxon>Sordariomycetes</taxon>
        <taxon>Hypocreomycetidae</taxon>
        <taxon>Hypocreales</taxon>
        <taxon>Cordycipitaceae</taxon>
        <taxon>Niveomyces</taxon>
    </lineage>
</organism>
<sequence>MMSAQLQQQAAGSASSGSPGEASGLGAAGSTPVDQPAAPAVPSEPLRTRAGESNSPYVRAQSRTLVHWQLFDQAAIDLARKENKLVFLHIGFLACHYCHMTSQDSFSNPTVASILNESFIPIIVDREERPDIDAIYWNYLQLVNNSAGWPINVFLTPDLEPVFGGSYWPGPGSESSVRDDLDNDEEPIGFLGVLEKLRQSWMDREGQCRTEAKESVAQLEKFAAEGTLGPRGLLKPGETSGAPYLSSELDIDIDQLDEACLQLKKTFDPVNGGFGVVPKFVTPAKYSFLLQVGSFPSVVQDIVGETEAASTVQMALFTLRKLRDSALHDHLSGGFARASHTINWTLPHFEKLVPDNGLLLNLYLDAWLYSLRTANKQDSTANTPMPTSTSTDTGTAAEFADVVYALADYLSSTPIRLENGAFASSEAADSYYRKGDRHMREGAYYVWTRRELDTVLGGENGEHFLEARTAAAYWNVLQHGNIDREDDPYDEFINQNVLYVTKDATELARQFRIPREEVVRVTSAARKKLAAYRDKERLRPPLDDKVVVSSNGIVIGALARTGAALKYGGFDPANGDKYIDVARKAATFIKKSLWESADKELYRVYSNGKREPVHGFAEDYAFLIEGLLELYEGTGELEWLQWADDLQKRQIELFYDRPDEPSTRTHSSSGGFYRTRDHESSNILRLKDGMDTTLPATNGVAASNLFRLGSLLGDAAYAHLARETIHAFEVEMAQHAWLFPSLLAQLVTAHLGGRQLVSLAASPSASDPVVSEYFRRPRAGLRTLAFVAPQDATATAEDGLSSWLQTRNPGLVAFGKEERDIKDGGTYVFNSGVWQKATANDLTLNAEASQ</sequence>
<dbReference type="EMBL" id="AZHD01000009">
    <property type="protein sequence ID" value="OAA60248.1"/>
    <property type="molecule type" value="Genomic_DNA"/>
</dbReference>
<accession>A0A167T5E1</accession>
<dbReference type="GO" id="GO:0005975">
    <property type="term" value="P:carbohydrate metabolic process"/>
    <property type="evidence" value="ECO:0007669"/>
    <property type="project" value="InterPro"/>
</dbReference>
<dbReference type="STRING" id="1081102.A0A167T5E1"/>
<feature type="region of interest" description="Disordered" evidence="1">
    <location>
        <begin position="1"/>
        <end position="55"/>
    </location>
</feature>
<evidence type="ECO:0000259" key="2">
    <source>
        <dbReference type="Pfam" id="PF03190"/>
    </source>
</evidence>
<dbReference type="InterPro" id="IPR004879">
    <property type="entry name" value="Ssp411-like_TRX"/>
</dbReference>
<dbReference type="SUPFAM" id="SSF48208">
    <property type="entry name" value="Six-hairpin glycosidases"/>
    <property type="match status" value="1"/>
</dbReference>